<name>A0A8H5F0U6_9AGAR</name>
<evidence type="ECO:0000259" key="3">
    <source>
        <dbReference type="Pfam" id="PF20152"/>
    </source>
</evidence>
<feature type="transmembrane region" description="Helical" evidence="2">
    <location>
        <begin position="110"/>
        <end position="131"/>
    </location>
</feature>
<gene>
    <name evidence="4" type="ORF">D9619_008617</name>
</gene>
<dbReference type="PANTHER" id="PTHR40465:SF1">
    <property type="entry name" value="DUF6534 DOMAIN-CONTAINING PROTEIN"/>
    <property type="match status" value="1"/>
</dbReference>
<comment type="caution">
    <text evidence="4">The sequence shown here is derived from an EMBL/GenBank/DDBJ whole genome shotgun (WGS) entry which is preliminary data.</text>
</comment>
<keyword evidence="2" id="KW-1133">Transmembrane helix</keyword>
<evidence type="ECO:0000313" key="5">
    <source>
        <dbReference type="Proteomes" id="UP000567179"/>
    </source>
</evidence>
<organism evidence="4 5">
    <name type="scientific">Psilocybe cf. subviscida</name>
    <dbReference type="NCBI Taxonomy" id="2480587"/>
    <lineage>
        <taxon>Eukaryota</taxon>
        <taxon>Fungi</taxon>
        <taxon>Dikarya</taxon>
        <taxon>Basidiomycota</taxon>
        <taxon>Agaricomycotina</taxon>
        <taxon>Agaricomycetes</taxon>
        <taxon>Agaricomycetidae</taxon>
        <taxon>Agaricales</taxon>
        <taxon>Agaricineae</taxon>
        <taxon>Strophariaceae</taxon>
        <taxon>Psilocybe</taxon>
    </lineage>
</organism>
<dbReference type="OrthoDB" id="2536347at2759"/>
<keyword evidence="2" id="KW-0812">Transmembrane</keyword>
<sequence>MDKVLRRVSLYLGGNIKPMLDGSEQHRPPIVQIAGPFYVGILLNWFLYGILVVQVYIYWTVFGKTDRFLSKSLVLFLFIADTFQSILLANDGFLLFATNFMNPAALNETHLIWLSVPMLTGVVSCVVEIFFAYRIYLLSDKSLFAPALIVISSLVQGVAAIMAGSKNLQYRLYSLLQSKARVEIMTWHIGSTVCDVLIAVFMSYYLWKADTGIRRTHQIIVRLITLTIETGIATATIGIVDLVLFLAAPGKVYFVVPAFVAAKLYANTVVVIFNNRASIVLTDHNRESTSNHTRRPNPSRTTGDVHFVNPEASVYSHHDRVAIQKSIVVWDDTNSKVGNDLELSTRMKSSTDLTST</sequence>
<evidence type="ECO:0000313" key="4">
    <source>
        <dbReference type="EMBL" id="KAF5319377.1"/>
    </source>
</evidence>
<feature type="region of interest" description="Disordered" evidence="1">
    <location>
        <begin position="285"/>
        <end position="304"/>
    </location>
</feature>
<feature type="transmembrane region" description="Helical" evidence="2">
    <location>
        <begin position="252"/>
        <end position="273"/>
    </location>
</feature>
<dbReference type="Proteomes" id="UP000567179">
    <property type="component" value="Unassembled WGS sequence"/>
</dbReference>
<accession>A0A8H5F0U6</accession>
<protein>
    <recommendedName>
        <fullName evidence="3">DUF6534 domain-containing protein</fullName>
    </recommendedName>
</protein>
<reference evidence="4 5" key="1">
    <citation type="journal article" date="2020" name="ISME J.">
        <title>Uncovering the hidden diversity of litter-decomposition mechanisms in mushroom-forming fungi.</title>
        <authorList>
            <person name="Floudas D."/>
            <person name="Bentzer J."/>
            <person name="Ahren D."/>
            <person name="Johansson T."/>
            <person name="Persson P."/>
            <person name="Tunlid A."/>
        </authorList>
    </citation>
    <scope>NUCLEOTIDE SEQUENCE [LARGE SCALE GENOMIC DNA]</scope>
    <source>
        <strain evidence="4 5">CBS 101986</strain>
    </source>
</reference>
<keyword evidence="5" id="KW-1185">Reference proteome</keyword>
<feature type="domain" description="DUF6534" evidence="3">
    <location>
        <begin position="191"/>
        <end position="278"/>
    </location>
</feature>
<dbReference type="InterPro" id="IPR045339">
    <property type="entry name" value="DUF6534"/>
</dbReference>
<proteinExistence type="predicted"/>
<dbReference type="Pfam" id="PF20152">
    <property type="entry name" value="DUF6534"/>
    <property type="match status" value="1"/>
</dbReference>
<feature type="transmembrane region" description="Helical" evidence="2">
    <location>
        <begin position="37"/>
        <end position="61"/>
    </location>
</feature>
<dbReference type="PANTHER" id="PTHR40465">
    <property type="entry name" value="CHROMOSOME 1, WHOLE GENOME SHOTGUN SEQUENCE"/>
    <property type="match status" value="1"/>
</dbReference>
<evidence type="ECO:0000256" key="2">
    <source>
        <dbReference type="SAM" id="Phobius"/>
    </source>
</evidence>
<feature type="transmembrane region" description="Helical" evidence="2">
    <location>
        <begin position="143"/>
        <end position="164"/>
    </location>
</feature>
<dbReference type="EMBL" id="JAACJJ010000029">
    <property type="protein sequence ID" value="KAF5319377.1"/>
    <property type="molecule type" value="Genomic_DNA"/>
</dbReference>
<feature type="transmembrane region" description="Helical" evidence="2">
    <location>
        <begin position="184"/>
        <end position="207"/>
    </location>
</feature>
<evidence type="ECO:0000256" key="1">
    <source>
        <dbReference type="SAM" id="MobiDB-lite"/>
    </source>
</evidence>
<feature type="transmembrane region" description="Helical" evidence="2">
    <location>
        <begin position="219"/>
        <end position="246"/>
    </location>
</feature>
<keyword evidence="2" id="KW-0472">Membrane</keyword>
<feature type="transmembrane region" description="Helical" evidence="2">
    <location>
        <begin position="73"/>
        <end position="98"/>
    </location>
</feature>
<dbReference type="AlphaFoldDB" id="A0A8H5F0U6"/>